<dbReference type="PROSITE" id="PS51471">
    <property type="entry name" value="FE2OG_OXY"/>
    <property type="match status" value="1"/>
</dbReference>
<dbReference type="SUPFAM" id="SSF51197">
    <property type="entry name" value="Clavaminate synthase-like"/>
    <property type="match status" value="1"/>
</dbReference>
<dbReference type="InterPro" id="IPR005123">
    <property type="entry name" value="Oxoglu/Fe-dep_dioxygenase_dom"/>
</dbReference>
<dbReference type="AlphaFoldDB" id="A0A382DDC9"/>
<reference evidence="2" key="1">
    <citation type="submission" date="2018-05" db="EMBL/GenBank/DDBJ databases">
        <authorList>
            <person name="Lanie J.A."/>
            <person name="Ng W.-L."/>
            <person name="Kazmierczak K.M."/>
            <person name="Andrzejewski T.M."/>
            <person name="Davidsen T.M."/>
            <person name="Wayne K.J."/>
            <person name="Tettelin H."/>
            <person name="Glass J.I."/>
            <person name="Rusch D."/>
            <person name="Podicherti R."/>
            <person name="Tsui H.-C.T."/>
            <person name="Winkler M.E."/>
        </authorList>
    </citation>
    <scope>NUCLEOTIDE SEQUENCE</scope>
</reference>
<dbReference type="Gene3D" id="2.60.120.620">
    <property type="entry name" value="q2cbj1_9rhob like domain"/>
    <property type="match status" value="1"/>
</dbReference>
<name>A0A382DDC9_9ZZZZ</name>
<evidence type="ECO:0000313" key="2">
    <source>
        <dbReference type="EMBL" id="SVB35667.1"/>
    </source>
</evidence>
<dbReference type="EMBL" id="UINC01038531">
    <property type="protein sequence ID" value="SVB35667.1"/>
    <property type="molecule type" value="Genomic_DNA"/>
</dbReference>
<accession>A0A382DDC9</accession>
<organism evidence="2">
    <name type="scientific">marine metagenome</name>
    <dbReference type="NCBI Taxonomy" id="408172"/>
    <lineage>
        <taxon>unclassified sequences</taxon>
        <taxon>metagenomes</taxon>
        <taxon>ecological metagenomes</taxon>
    </lineage>
</organism>
<gene>
    <name evidence="2" type="ORF">METZ01_LOCUS188521</name>
</gene>
<protein>
    <recommendedName>
        <fullName evidence="1">Fe2OG dioxygenase domain-containing protein</fullName>
    </recommendedName>
</protein>
<dbReference type="InterPro" id="IPR056470">
    <property type="entry name" value="BesD/HalB-like"/>
</dbReference>
<proteinExistence type="predicted"/>
<feature type="domain" description="Fe2OG dioxygenase" evidence="1">
    <location>
        <begin position="134"/>
        <end position="246"/>
    </location>
</feature>
<dbReference type="Pfam" id="PF23169">
    <property type="entry name" value="HalD"/>
    <property type="match status" value="1"/>
</dbReference>
<sequence>MKISKIINLEKYPINFPNSELYAKIVSQHRKELDEVGCCCLSNFVKKESINRIHEEIQQKRKETYWSKDYHNPYFTKKDLTLPNNHPKNYFQKRNSGFITADKIIYNSDLLSLYESEQLLNFVSDCLNIAPIFKWDDPLARCTYSIMDKNHYFPWHFDANDFTLSILIQKAEKGGVFEYYPNIRNHKNENYEQVTKVLKGERKGIHILDLQPGDLQIFKGRFSLHRVTQIEGINSRCIALPTFVDDPCRINRPQRSIDVFGRALPIHYERESYRPDAITE</sequence>
<evidence type="ECO:0000259" key="1">
    <source>
        <dbReference type="PROSITE" id="PS51471"/>
    </source>
</evidence>